<dbReference type="CTD" id="149478"/>
<dbReference type="CDD" id="cd18494">
    <property type="entry name" value="BACK_BTBD19"/>
    <property type="match status" value="1"/>
</dbReference>
<dbReference type="InterPro" id="IPR011333">
    <property type="entry name" value="SKP1/BTB/POZ_sf"/>
</dbReference>
<dbReference type="CDD" id="cd18294">
    <property type="entry name" value="BTB_POZ_BTBD19"/>
    <property type="match status" value="1"/>
</dbReference>
<protein>
    <submittedName>
        <fullName evidence="3">BTB/POZ domain-containing protein 19 isoform X1</fullName>
    </submittedName>
</protein>
<dbReference type="KEGG" id="tsr:106545381"/>
<reference evidence="3" key="1">
    <citation type="submission" date="2025-08" db="UniProtKB">
        <authorList>
            <consortium name="RefSeq"/>
        </authorList>
    </citation>
    <scope>IDENTIFICATION</scope>
    <source>
        <tissue evidence="3">Skeletal muscle</tissue>
    </source>
</reference>
<sequence>MAAASGSVLLLGDPSAFAASLKTLINNPQFREKNVYNHKSQWEKGKCDVTFLVGKEKQKVFAHRCLLSTRCQVLHAMLSQPNDTQVPLILNHMQPEVFLTVIEYLYTNGVTLNNLTVLEVLTSSIEYGLNDLRKLCIEFIKDTLNVNQACEAFQAAVAYGLLDLQTYCLAFIENYTQEVTQTRGFLELSEQAMQIILQSDCLAIDEMKLIHAVREWAHVGSAVLDRTVHDMAQPVVPQLRLALLSPRELTSLEEQNKKDQMIPVESFAEAWKTHALWKRRGMQSSLCQRRHGTLPRVHHRYLDPQHK</sequence>
<dbReference type="SMART" id="SM00875">
    <property type="entry name" value="BACK"/>
    <property type="match status" value="1"/>
</dbReference>
<dbReference type="InterPro" id="IPR042846">
    <property type="entry name" value="BTBD19"/>
</dbReference>
<dbReference type="OrthoDB" id="45365at2759"/>
<dbReference type="SMART" id="SM00225">
    <property type="entry name" value="BTB"/>
    <property type="match status" value="1"/>
</dbReference>
<dbReference type="Gene3D" id="3.30.710.10">
    <property type="entry name" value="Potassium Channel Kv1.1, Chain A"/>
    <property type="match status" value="1"/>
</dbReference>
<accession>A0A6I9XUG3</accession>
<dbReference type="PANTHER" id="PTHR46965:SF1">
    <property type="entry name" value="BTB_POZ DOMAIN-CONTAINING PROTEIN 19"/>
    <property type="match status" value="1"/>
</dbReference>
<dbReference type="AlphaFoldDB" id="A0A6I9XUG3"/>
<gene>
    <name evidence="3" type="primary">BTBD19</name>
</gene>
<evidence type="ECO:0000259" key="1">
    <source>
        <dbReference type="PROSITE" id="PS50097"/>
    </source>
</evidence>
<dbReference type="Gene3D" id="1.25.40.420">
    <property type="match status" value="1"/>
</dbReference>
<organism evidence="2 3">
    <name type="scientific">Thamnophis sirtalis</name>
    <dbReference type="NCBI Taxonomy" id="35019"/>
    <lineage>
        <taxon>Eukaryota</taxon>
        <taxon>Metazoa</taxon>
        <taxon>Chordata</taxon>
        <taxon>Craniata</taxon>
        <taxon>Vertebrata</taxon>
        <taxon>Euteleostomi</taxon>
        <taxon>Lepidosauria</taxon>
        <taxon>Squamata</taxon>
        <taxon>Bifurcata</taxon>
        <taxon>Unidentata</taxon>
        <taxon>Episquamata</taxon>
        <taxon>Toxicofera</taxon>
        <taxon>Serpentes</taxon>
        <taxon>Colubroidea</taxon>
        <taxon>Colubridae</taxon>
        <taxon>Natricinae</taxon>
        <taxon>Thamnophis</taxon>
    </lineage>
</organism>
<dbReference type="SUPFAM" id="SSF54695">
    <property type="entry name" value="POZ domain"/>
    <property type="match status" value="1"/>
</dbReference>
<name>A0A6I9XUG3_9SAUR</name>
<dbReference type="PANTHER" id="PTHR46965">
    <property type="entry name" value="BTB/POZ DOMAIN-CONTAINING PROTEIN 19"/>
    <property type="match status" value="1"/>
</dbReference>
<evidence type="ECO:0000313" key="2">
    <source>
        <dbReference type="Proteomes" id="UP000504617"/>
    </source>
</evidence>
<dbReference type="GeneID" id="106545381"/>
<keyword evidence="2" id="KW-1185">Reference proteome</keyword>
<dbReference type="PROSITE" id="PS50097">
    <property type="entry name" value="BTB"/>
    <property type="match status" value="1"/>
</dbReference>
<dbReference type="RefSeq" id="XP_013917386.1">
    <property type="nucleotide sequence ID" value="XM_014061911.1"/>
</dbReference>
<dbReference type="Pfam" id="PF07707">
    <property type="entry name" value="BACK"/>
    <property type="match status" value="1"/>
</dbReference>
<evidence type="ECO:0000313" key="3">
    <source>
        <dbReference type="RefSeq" id="XP_013917386.1"/>
    </source>
</evidence>
<dbReference type="Pfam" id="PF00651">
    <property type="entry name" value="BTB"/>
    <property type="match status" value="1"/>
</dbReference>
<dbReference type="InterPro" id="IPR011705">
    <property type="entry name" value="BACK"/>
</dbReference>
<proteinExistence type="predicted"/>
<dbReference type="InterPro" id="IPR000210">
    <property type="entry name" value="BTB/POZ_dom"/>
</dbReference>
<dbReference type="Proteomes" id="UP000504617">
    <property type="component" value="Unplaced"/>
</dbReference>
<feature type="domain" description="BTB" evidence="1">
    <location>
        <begin position="47"/>
        <end position="114"/>
    </location>
</feature>